<feature type="domain" description="Little elongation complex subunit 2 C-terminal" evidence="2">
    <location>
        <begin position="381"/>
        <end position="598"/>
    </location>
</feature>
<dbReference type="Proteomes" id="UP000008744">
    <property type="component" value="Unassembled WGS sequence"/>
</dbReference>
<dbReference type="Pfam" id="PF10505">
    <property type="entry name" value="NARG2_C"/>
    <property type="match status" value="1"/>
</dbReference>
<dbReference type="GO" id="GO:0042796">
    <property type="term" value="P:snRNA transcription by RNA polymerase III"/>
    <property type="evidence" value="ECO:0007669"/>
    <property type="project" value="TreeGrafter"/>
</dbReference>
<accession>B4GLM3</accession>
<organism evidence="4">
    <name type="scientific">Drosophila persimilis</name>
    <name type="common">Fruit fly</name>
    <dbReference type="NCBI Taxonomy" id="7234"/>
    <lineage>
        <taxon>Eukaryota</taxon>
        <taxon>Metazoa</taxon>
        <taxon>Ecdysozoa</taxon>
        <taxon>Arthropoda</taxon>
        <taxon>Hexapoda</taxon>
        <taxon>Insecta</taxon>
        <taxon>Pterygota</taxon>
        <taxon>Neoptera</taxon>
        <taxon>Endopterygota</taxon>
        <taxon>Diptera</taxon>
        <taxon>Brachycera</taxon>
        <taxon>Muscomorpha</taxon>
        <taxon>Ephydroidea</taxon>
        <taxon>Drosophilidae</taxon>
        <taxon>Drosophila</taxon>
        <taxon>Sophophora</taxon>
    </lineage>
</organism>
<dbReference type="PhylomeDB" id="B4GLM3"/>
<dbReference type="OrthoDB" id="6288737at2759"/>
<feature type="region of interest" description="Disordered" evidence="1">
    <location>
        <begin position="610"/>
        <end position="669"/>
    </location>
</feature>
<dbReference type="KEGG" id="dpe:6594182"/>
<evidence type="ECO:0000259" key="2">
    <source>
        <dbReference type="Pfam" id="PF10505"/>
    </source>
</evidence>
<dbReference type="PANTHER" id="PTHR14633:SF3">
    <property type="entry name" value="LITTLE ELONGATION COMPLEX SUBUNIT 2"/>
    <property type="match status" value="1"/>
</dbReference>
<feature type="compositionally biased region" description="Basic residues" evidence="1">
    <location>
        <begin position="632"/>
        <end position="652"/>
    </location>
</feature>
<name>B4GLM3_DROPE</name>
<dbReference type="GO" id="GO:0008023">
    <property type="term" value="C:transcription elongation factor complex"/>
    <property type="evidence" value="ECO:0007669"/>
    <property type="project" value="InterPro"/>
</dbReference>
<feature type="region of interest" description="Disordered" evidence="1">
    <location>
        <begin position="54"/>
        <end position="78"/>
    </location>
</feature>
<feature type="compositionally biased region" description="Basic and acidic residues" evidence="1">
    <location>
        <begin position="653"/>
        <end position="669"/>
    </location>
</feature>
<dbReference type="HOGENOM" id="CLU_416366_0_0_1"/>
<gene>
    <name evidence="3" type="primary">Dper\GL12008</name>
    <name evidence="3" type="ORF">Dper_GL12008</name>
</gene>
<evidence type="ECO:0000313" key="3">
    <source>
        <dbReference type="EMBL" id="EDW38447.1"/>
    </source>
</evidence>
<dbReference type="AlphaFoldDB" id="B4GLM3"/>
<dbReference type="OMA" id="CGCEIMT"/>
<proteinExistence type="predicted"/>
<evidence type="ECO:0000256" key="1">
    <source>
        <dbReference type="SAM" id="MobiDB-lite"/>
    </source>
</evidence>
<protein>
    <submittedName>
        <fullName evidence="3">GL12008</fullName>
    </submittedName>
</protein>
<dbReference type="GO" id="GO:0042795">
    <property type="term" value="P:snRNA transcription by RNA polymerase II"/>
    <property type="evidence" value="ECO:0007669"/>
    <property type="project" value="TreeGrafter"/>
</dbReference>
<dbReference type="GO" id="GO:0045945">
    <property type="term" value="P:positive regulation of transcription by RNA polymerase III"/>
    <property type="evidence" value="ECO:0007669"/>
    <property type="project" value="TreeGrafter"/>
</dbReference>
<dbReference type="PANTHER" id="PTHR14633">
    <property type="entry name" value="LITTLE ELONGATION COMPLEX SUBUNIT 2"/>
    <property type="match status" value="1"/>
</dbReference>
<reference evidence="3 4" key="1">
    <citation type="journal article" date="2007" name="Nature">
        <title>Evolution of genes and genomes on the Drosophila phylogeny.</title>
        <authorList>
            <consortium name="Drosophila 12 Genomes Consortium"/>
            <person name="Clark A.G."/>
            <person name="Eisen M.B."/>
            <person name="Smith D.R."/>
            <person name="Bergman C.M."/>
            <person name="Oliver B."/>
            <person name="Markow T.A."/>
            <person name="Kaufman T.C."/>
            <person name="Kellis M."/>
            <person name="Gelbart W."/>
            <person name="Iyer V.N."/>
            <person name="Pollard D.A."/>
            <person name="Sackton T.B."/>
            <person name="Larracuente A.M."/>
            <person name="Singh N.D."/>
            <person name="Abad J.P."/>
            <person name="Abt D.N."/>
            <person name="Adryan B."/>
            <person name="Aguade M."/>
            <person name="Akashi H."/>
            <person name="Anderson W.W."/>
            <person name="Aquadro C.F."/>
            <person name="Ardell D.H."/>
            <person name="Arguello R."/>
            <person name="Artieri C.G."/>
            <person name="Barbash D.A."/>
            <person name="Barker D."/>
            <person name="Barsanti P."/>
            <person name="Batterham P."/>
            <person name="Batzoglou S."/>
            <person name="Begun D."/>
            <person name="Bhutkar A."/>
            <person name="Blanco E."/>
            <person name="Bosak S.A."/>
            <person name="Bradley R.K."/>
            <person name="Brand A.D."/>
            <person name="Brent M.R."/>
            <person name="Brooks A.N."/>
            <person name="Brown R.H."/>
            <person name="Butlin R.K."/>
            <person name="Caggese C."/>
            <person name="Calvi B.R."/>
            <person name="Bernardo de Carvalho A."/>
            <person name="Caspi A."/>
            <person name="Castrezana S."/>
            <person name="Celniker S.E."/>
            <person name="Chang J.L."/>
            <person name="Chapple C."/>
            <person name="Chatterji S."/>
            <person name="Chinwalla A."/>
            <person name="Civetta A."/>
            <person name="Clifton S.W."/>
            <person name="Comeron J.M."/>
            <person name="Costello J.C."/>
            <person name="Coyne J.A."/>
            <person name="Daub J."/>
            <person name="David R.G."/>
            <person name="Delcher A.L."/>
            <person name="Delehaunty K."/>
            <person name="Do C.B."/>
            <person name="Ebling H."/>
            <person name="Edwards K."/>
            <person name="Eickbush T."/>
            <person name="Evans J.D."/>
            <person name="Filipski A."/>
            <person name="Findeiss S."/>
            <person name="Freyhult E."/>
            <person name="Fulton L."/>
            <person name="Fulton R."/>
            <person name="Garcia A.C."/>
            <person name="Gardiner A."/>
            <person name="Garfield D.A."/>
            <person name="Garvin B.E."/>
            <person name="Gibson G."/>
            <person name="Gilbert D."/>
            <person name="Gnerre S."/>
            <person name="Godfrey J."/>
            <person name="Good R."/>
            <person name="Gotea V."/>
            <person name="Gravely B."/>
            <person name="Greenberg A.J."/>
            <person name="Griffiths-Jones S."/>
            <person name="Gross S."/>
            <person name="Guigo R."/>
            <person name="Gustafson E.A."/>
            <person name="Haerty W."/>
            <person name="Hahn M.W."/>
            <person name="Halligan D.L."/>
            <person name="Halpern A.L."/>
            <person name="Halter G.M."/>
            <person name="Han M.V."/>
            <person name="Heger A."/>
            <person name="Hillier L."/>
            <person name="Hinrichs A.S."/>
            <person name="Holmes I."/>
            <person name="Hoskins R.A."/>
            <person name="Hubisz M.J."/>
            <person name="Hultmark D."/>
            <person name="Huntley M.A."/>
            <person name="Jaffe D.B."/>
            <person name="Jagadeeshan S."/>
            <person name="Jeck W.R."/>
            <person name="Johnson J."/>
            <person name="Jones C.D."/>
            <person name="Jordan W.C."/>
            <person name="Karpen G.H."/>
            <person name="Kataoka E."/>
            <person name="Keightley P.D."/>
            <person name="Kheradpour P."/>
            <person name="Kirkness E.F."/>
            <person name="Koerich L.B."/>
            <person name="Kristiansen K."/>
            <person name="Kudrna D."/>
            <person name="Kulathinal R.J."/>
            <person name="Kumar S."/>
            <person name="Kwok R."/>
            <person name="Lander E."/>
            <person name="Langley C.H."/>
            <person name="Lapoint R."/>
            <person name="Lazzaro B.P."/>
            <person name="Lee S.J."/>
            <person name="Levesque L."/>
            <person name="Li R."/>
            <person name="Lin C.F."/>
            <person name="Lin M.F."/>
            <person name="Lindblad-Toh K."/>
            <person name="Llopart A."/>
            <person name="Long M."/>
            <person name="Low L."/>
            <person name="Lozovsky E."/>
            <person name="Lu J."/>
            <person name="Luo M."/>
            <person name="Machado C.A."/>
            <person name="Makalowski W."/>
            <person name="Marzo M."/>
            <person name="Matsuda M."/>
            <person name="Matzkin L."/>
            <person name="McAllister B."/>
            <person name="McBride C.S."/>
            <person name="McKernan B."/>
            <person name="McKernan K."/>
            <person name="Mendez-Lago M."/>
            <person name="Minx P."/>
            <person name="Mollenhauer M.U."/>
            <person name="Montooth K."/>
            <person name="Mount S.M."/>
            <person name="Mu X."/>
            <person name="Myers E."/>
            <person name="Negre B."/>
            <person name="Newfeld S."/>
            <person name="Nielsen R."/>
            <person name="Noor M.A."/>
            <person name="O'Grady P."/>
            <person name="Pachter L."/>
            <person name="Papaceit M."/>
            <person name="Parisi M.J."/>
            <person name="Parisi M."/>
            <person name="Parts L."/>
            <person name="Pedersen J.S."/>
            <person name="Pesole G."/>
            <person name="Phillippy A.M."/>
            <person name="Ponting C.P."/>
            <person name="Pop M."/>
            <person name="Porcelli D."/>
            <person name="Powell J.R."/>
            <person name="Prohaska S."/>
            <person name="Pruitt K."/>
            <person name="Puig M."/>
            <person name="Quesneville H."/>
            <person name="Ram K.R."/>
            <person name="Rand D."/>
            <person name="Rasmussen M.D."/>
            <person name="Reed L.K."/>
            <person name="Reenan R."/>
            <person name="Reily A."/>
            <person name="Remington K.A."/>
            <person name="Rieger T.T."/>
            <person name="Ritchie M.G."/>
            <person name="Robin C."/>
            <person name="Rogers Y.H."/>
            <person name="Rohde C."/>
            <person name="Rozas J."/>
            <person name="Rubenfield M.J."/>
            <person name="Ruiz A."/>
            <person name="Russo S."/>
            <person name="Salzberg S.L."/>
            <person name="Sanchez-Gracia A."/>
            <person name="Saranga D.J."/>
            <person name="Sato H."/>
            <person name="Schaeffer S.W."/>
            <person name="Schatz M.C."/>
            <person name="Schlenke T."/>
            <person name="Schwartz R."/>
            <person name="Segarra C."/>
            <person name="Singh R.S."/>
            <person name="Sirot L."/>
            <person name="Sirota M."/>
            <person name="Sisneros N.B."/>
            <person name="Smith C.D."/>
            <person name="Smith T.F."/>
            <person name="Spieth J."/>
            <person name="Stage D.E."/>
            <person name="Stark A."/>
            <person name="Stephan W."/>
            <person name="Strausberg R.L."/>
            <person name="Strempel S."/>
            <person name="Sturgill D."/>
            <person name="Sutton G."/>
            <person name="Sutton G.G."/>
            <person name="Tao W."/>
            <person name="Teichmann S."/>
            <person name="Tobari Y.N."/>
            <person name="Tomimura Y."/>
            <person name="Tsolas J.M."/>
            <person name="Valente V.L."/>
            <person name="Venter E."/>
            <person name="Venter J.C."/>
            <person name="Vicario S."/>
            <person name="Vieira F.G."/>
            <person name="Vilella A.J."/>
            <person name="Villasante A."/>
            <person name="Walenz B."/>
            <person name="Wang J."/>
            <person name="Wasserman M."/>
            <person name="Watts T."/>
            <person name="Wilson D."/>
            <person name="Wilson R.K."/>
            <person name="Wing R.A."/>
            <person name="Wolfner M.F."/>
            <person name="Wong A."/>
            <person name="Wong G.K."/>
            <person name="Wu C.I."/>
            <person name="Wu G."/>
            <person name="Yamamoto D."/>
            <person name="Yang H.P."/>
            <person name="Yang S.P."/>
            <person name="Yorke J.A."/>
            <person name="Yoshida K."/>
            <person name="Zdobnov E."/>
            <person name="Zhang P."/>
            <person name="Zhang Y."/>
            <person name="Zimin A.V."/>
            <person name="Baldwin J."/>
            <person name="Abdouelleil A."/>
            <person name="Abdulkadir J."/>
            <person name="Abebe A."/>
            <person name="Abera B."/>
            <person name="Abreu J."/>
            <person name="Acer S.C."/>
            <person name="Aftuck L."/>
            <person name="Alexander A."/>
            <person name="An P."/>
            <person name="Anderson E."/>
            <person name="Anderson S."/>
            <person name="Arachi H."/>
            <person name="Azer M."/>
            <person name="Bachantsang P."/>
            <person name="Barry A."/>
            <person name="Bayul T."/>
            <person name="Berlin A."/>
            <person name="Bessette D."/>
            <person name="Bloom T."/>
            <person name="Blye J."/>
            <person name="Boguslavskiy L."/>
            <person name="Bonnet C."/>
            <person name="Boukhgalter B."/>
            <person name="Bourzgui I."/>
            <person name="Brown A."/>
            <person name="Cahill P."/>
            <person name="Channer S."/>
            <person name="Cheshatsang Y."/>
            <person name="Chuda L."/>
            <person name="Citroen M."/>
            <person name="Collymore A."/>
            <person name="Cooke P."/>
            <person name="Costello M."/>
            <person name="D'Aco K."/>
            <person name="Daza R."/>
            <person name="De Haan G."/>
            <person name="DeGray S."/>
            <person name="DeMaso C."/>
            <person name="Dhargay N."/>
            <person name="Dooley K."/>
            <person name="Dooley E."/>
            <person name="Doricent M."/>
            <person name="Dorje P."/>
            <person name="Dorjee K."/>
            <person name="Dupes A."/>
            <person name="Elong R."/>
            <person name="Falk J."/>
            <person name="Farina A."/>
            <person name="Faro S."/>
            <person name="Ferguson D."/>
            <person name="Fisher S."/>
            <person name="Foley C.D."/>
            <person name="Franke A."/>
            <person name="Friedrich D."/>
            <person name="Gadbois L."/>
            <person name="Gearin G."/>
            <person name="Gearin C.R."/>
            <person name="Giannoukos G."/>
            <person name="Goode T."/>
            <person name="Graham J."/>
            <person name="Grandbois E."/>
            <person name="Grewal S."/>
            <person name="Gyaltsen K."/>
            <person name="Hafez N."/>
            <person name="Hagos B."/>
            <person name="Hall J."/>
            <person name="Henson C."/>
            <person name="Hollinger A."/>
            <person name="Honan T."/>
            <person name="Huard M.D."/>
            <person name="Hughes L."/>
            <person name="Hurhula B."/>
            <person name="Husby M.E."/>
            <person name="Kamat A."/>
            <person name="Kanga B."/>
            <person name="Kashin S."/>
            <person name="Khazanovich D."/>
            <person name="Kisner P."/>
            <person name="Lance K."/>
            <person name="Lara M."/>
            <person name="Lee W."/>
            <person name="Lennon N."/>
            <person name="Letendre F."/>
            <person name="LeVine R."/>
            <person name="Lipovsky A."/>
            <person name="Liu X."/>
            <person name="Liu J."/>
            <person name="Liu S."/>
            <person name="Lokyitsang T."/>
            <person name="Lokyitsang Y."/>
            <person name="Lubonja R."/>
            <person name="Lui A."/>
            <person name="MacDonald P."/>
            <person name="Magnisalis V."/>
            <person name="Maru K."/>
            <person name="Matthews C."/>
            <person name="McCusker W."/>
            <person name="McDonough S."/>
            <person name="Mehta T."/>
            <person name="Meldrim J."/>
            <person name="Meneus L."/>
            <person name="Mihai O."/>
            <person name="Mihalev A."/>
            <person name="Mihova T."/>
            <person name="Mittelman R."/>
            <person name="Mlenga V."/>
            <person name="Montmayeur A."/>
            <person name="Mulrain L."/>
            <person name="Navidi A."/>
            <person name="Naylor J."/>
            <person name="Negash T."/>
            <person name="Nguyen T."/>
            <person name="Nguyen N."/>
            <person name="Nicol R."/>
            <person name="Norbu C."/>
            <person name="Norbu N."/>
            <person name="Novod N."/>
            <person name="O'Neill B."/>
            <person name="Osman S."/>
            <person name="Markiewicz E."/>
            <person name="Oyono O.L."/>
            <person name="Patti C."/>
            <person name="Phunkhang P."/>
            <person name="Pierre F."/>
            <person name="Priest M."/>
            <person name="Raghuraman S."/>
            <person name="Rege F."/>
            <person name="Reyes R."/>
            <person name="Rise C."/>
            <person name="Rogov P."/>
            <person name="Ross K."/>
            <person name="Ryan E."/>
            <person name="Settipalli S."/>
            <person name="Shea T."/>
            <person name="Sherpa N."/>
            <person name="Shi L."/>
            <person name="Shih D."/>
            <person name="Sparrow T."/>
            <person name="Spaulding J."/>
            <person name="Stalker J."/>
            <person name="Stange-Thomann N."/>
            <person name="Stavropoulos S."/>
            <person name="Stone C."/>
            <person name="Strader C."/>
            <person name="Tesfaye S."/>
            <person name="Thomson T."/>
            <person name="Thoulutsang Y."/>
            <person name="Thoulutsang D."/>
            <person name="Topham K."/>
            <person name="Topping I."/>
            <person name="Tsamla T."/>
            <person name="Vassiliev H."/>
            <person name="Vo A."/>
            <person name="Wangchuk T."/>
            <person name="Wangdi T."/>
            <person name="Weiand M."/>
            <person name="Wilkinson J."/>
            <person name="Wilson A."/>
            <person name="Yadav S."/>
            <person name="Young G."/>
            <person name="Yu Q."/>
            <person name="Zembek L."/>
            <person name="Zhong D."/>
            <person name="Zimmer A."/>
            <person name="Zwirko Z."/>
            <person name="Jaffe D.B."/>
            <person name="Alvarez P."/>
            <person name="Brockman W."/>
            <person name="Butler J."/>
            <person name="Chin C."/>
            <person name="Gnerre S."/>
            <person name="Grabherr M."/>
            <person name="Kleber M."/>
            <person name="Mauceli E."/>
            <person name="MacCallum I."/>
        </authorList>
    </citation>
    <scope>NUCLEOTIDE SEQUENCE [LARGE SCALE GENOMIC DNA]</scope>
    <source>
        <strain evidence="4">MSH-3 / Tucson 14011-0111.49</strain>
    </source>
</reference>
<keyword evidence="4" id="KW-1185">Reference proteome</keyword>
<dbReference type="eggNOG" id="ENOG502QUWA">
    <property type="taxonomic scope" value="Eukaryota"/>
</dbReference>
<dbReference type="STRING" id="7234.B4GLM3"/>
<evidence type="ECO:0000313" key="4">
    <source>
        <dbReference type="Proteomes" id="UP000008744"/>
    </source>
</evidence>
<dbReference type="EMBL" id="CH479185">
    <property type="protein sequence ID" value="EDW38447.1"/>
    <property type="molecule type" value="Genomic_DNA"/>
</dbReference>
<dbReference type="InterPro" id="IPR019535">
    <property type="entry name" value="ICE2_C"/>
</dbReference>
<sequence>MEPGMYQGDPIFRNQPSYKVFNKSFEHVDDTLYTCLNEVIPEVLSQELEGPSEVFTSYSNDSAPKDPRTQQTANKSVRDHSRRLLPYKFPNLREKYSALTSHQQTACMRVLLAWQRNDPVPEDDFVVWRVTEKKRHTEYQMFQKDVLDYETSQRELLYAPMKSIVQAYRIWHELRMKQLLKGVPNDTYVTYSGLPQLAQCNSLNPQTASVEEVQLKRIVGQVRLWPEVKLKRDELMTLNVRLCRFSGIETVYRTIPMLEQPDEGNIFVLPLESLMMLLSTGAYVDLPTEMLVTVKETYGSEHKCFEFKDPFPARNCGWHTSGLLLTQAYQAYRAQSGEDQWLTFDQNGSFKDVPDLPSFKELAVDLQMDYKLQPVDIESAAIEPSNSNTAMISWCLRSQGDDDAEPSEEFQMYSSLSLAGVSDAEGAEPLGCHFIKLENKPDCGCEIMSKYELLKAWLHLKLLKAEIGHCSRVSLRDFEPLLEEKLTLVSLEKMLHDYYNTSMPQLLSHLCEFLKLFNAIPPGDYLLRNSVKYKDKFLLCKPIKEPTPPPQSFKLHELLTATAPSDECFLSQNSYLPISNTLCGRLHEEQQLLPCAFPIKTSGIAVKRRNKVPVEEPRRQPINRRVAAHREAQRKKAKKSQKMRAKARKKQTAKKEDENEKEMDKFMSL</sequence>